<feature type="domain" description="Solute-binding protein family 3/N-terminal" evidence="3">
    <location>
        <begin position="46"/>
        <end position="287"/>
    </location>
</feature>
<dbReference type="RefSeq" id="WP_066128664.1">
    <property type="nucleotide sequence ID" value="NZ_KQ959857.1"/>
</dbReference>
<accession>A0ABR5TN74</accession>
<dbReference type="NCBIfam" id="TIGR01098">
    <property type="entry name" value="3A0109s03R"/>
    <property type="match status" value="1"/>
</dbReference>
<dbReference type="PANTHER" id="PTHR35841:SF1">
    <property type="entry name" value="PHOSPHONATES-BINDING PERIPLASMIC PROTEIN"/>
    <property type="match status" value="1"/>
</dbReference>
<keyword evidence="2" id="KW-0732">Signal</keyword>
<dbReference type="Proteomes" id="UP000070467">
    <property type="component" value="Unassembled WGS sequence"/>
</dbReference>
<keyword evidence="5" id="KW-1185">Reference proteome</keyword>
<dbReference type="SUPFAM" id="SSF53850">
    <property type="entry name" value="Periplasmic binding protein-like II"/>
    <property type="match status" value="1"/>
</dbReference>
<dbReference type="EMBL" id="LSDB01000004">
    <property type="protein sequence ID" value="KXB58847.1"/>
    <property type="molecule type" value="Genomic_DNA"/>
</dbReference>
<sequence length="298" mass="34558">MKKIIIIIFSIIILLSFFLLEKNKNHKEYIDFSDTIDTVKKEDTETVSIGMISVSGDNKGYVAEKNLANYIAKKLNKNVKFIQRKSYKEINTLLKNKEIDIAFLSVGAYVLYDDKKNLSLIAKPCRGKSFYHPVVIAKKNSSINNIEDLRNKDFAFVDTYSYSGYIFLSNYLEEKGTNVDEFFNKKYYFTYSHEQSVRQVANENVEAGVVDDWVLQYLEKNDPELLSEIKIVKIFDEVSTGPIVTHKNYEQKDQLKEILFNINKDETISETLDKLQITSYEETTKENYPILRGEEDAS</sequence>
<comment type="caution">
    <text evidence="4">The sequence shown here is derived from an EMBL/GenBank/DDBJ whole genome shotgun (WGS) entry which is preliminary data.</text>
</comment>
<name>A0ABR5TN74_9BACL</name>
<dbReference type="InterPro" id="IPR005770">
    <property type="entry name" value="PhnD"/>
</dbReference>
<dbReference type="InterPro" id="IPR001638">
    <property type="entry name" value="Solute-binding_3/MltF_N"/>
</dbReference>
<organism evidence="4 5">
    <name type="scientific">Gemelliphila asaccharolytica</name>
    <dbReference type="NCBI Taxonomy" id="502393"/>
    <lineage>
        <taxon>Bacteria</taxon>
        <taxon>Bacillati</taxon>
        <taxon>Bacillota</taxon>
        <taxon>Bacilli</taxon>
        <taxon>Bacillales</taxon>
        <taxon>Gemellaceae</taxon>
        <taxon>Gemelliphila</taxon>
    </lineage>
</organism>
<evidence type="ECO:0000313" key="5">
    <source>
        <dbReference type="Proteomes" id="UP000070467"/>
    </source>
</evidence>
<gene>
    <name evidence="4" type="ORF">HMPREF1871_00160</name>
</gene>
<dbReference type="Gene3D" id="3.40.190.10">
    <property type="entry name" value="Periplasmic binding protein-like II"/>
    <property type="match status" value="2"/>
</dbReference>
<evidence type="ECO:0000256" key="1">
    <source>
        <dbReference type="ARBA" id="ARBA00007162"/>
    </source>
</evidence>
<dbReference type="Pfam" id="PF12974">
    <property type="entry name" value="Phosphonate-bd"/>
    <property type="match status" value="1"/>
</dbReference>
<dbReference type="SMART" id="SM00062">
    <property type="entry name" value="PBPb"/>
    <property type="match status" value="1"/>
</dbReference>
<reference evidence="4 5" key="1">
    <citation type="submission" date="2016-01" db="EMBL/GenBank/DDBJ databases">
        <authorList>
            <person name="Mitreva M."/>
            <person name="Pepin K.H."/>
            <person name="Mihindukulasuriya K.A."/>
            <person name="Fulton R."/>
            <person name="Fronick C."/>
            <person name="O'Laughlin M."/>
            <person name="Miner T."/>
            <person name="Herter B."/>
            <person name="Rosa B.A."/>
            <person name="Cordes M."/>
            <person name="Tomlinson C."/>
            <person name="Wollam A."/>
            <person name="Palsikar V.B."/>
            <person name="Mardis E.R."/>
            <person name="Wilson R.K."/>
        </authorList>
    </citation>
    <scope>NUCLEOTIDE SEQUENCE [LARGE SCALE GENOMIC DNA]</scope>
    <source>
        <strain evidence="4 5">KA00071</strain>
    </source>
</reference>
<dbReference type="PANTHER" id="PTHR35841">
    <property type="entry name" value="PHOSPHONATES-BINDING PERIPLASMIC PROTEIN"/>
    <property type="match status" value="1"/>
</dbReference>
<evidence type="ECO:0000259" key="3">
    <source>
        <dbReference type="SMART" id="SM00062"/>
    </source>
</evidence>
<evidence type="ECO:0000256" key="2">
    <source>
        <dbReference type="ARBA" id="ARBA00022729"/>
    </source>
</evidence>
<protein>
    <submittedName>
        <fullName evidence="4">Phosphate/phosphite/phosphonate ABC transporter, periplasmic binding protein</fullName>
    </submittedName>
</protein>
<comment type="similarity">
    <text evidence="1">Belongs to the phosphate/phosphite/phosphonate binding protein family.</text>
</comment>
<evidence type="ECO:0000313" key="4">
    <source>
        <dbReference type="EMBL" id="KXB58847.1"/>
    </source>
</evidence>
<proteinExistence type="inferred from homology"/>